<dbReference type="Pfam" id="PF13378">
    <property type="entry name" value="MR_MLE_C"/>
    <property type="match status" value="1"/>
</dbReference>
<sequence length="106" mass="12256">MRRVSIQWPGPPESYRALKQVRDRVRVPVSVGERLHTRWDFVPVFEEGLADFVMSAGRDLDRRISELKKDRLGGRGLLRSGLAPRRERAGQLRLRRLSAPVREGVR</sequence>
<dbReference type="Proteomes" id="UP001500888">
    <property type="component" value="Unassembled WGS sequence"/>
</dbReference>
<dbReference type="SUPFAM" id="SSF51604">
    <property type="entry name" value="Enolase C-terminal domain-like"/>
    <property type="match status" value="1"/>
</dbReference>
<feature type="domain" description="Enolase C-terminal" evidence="1">
    <location>
        <begin position="9"/>
        <end position="54"/>
    </location>
</feature>
<accession>A0ABP7IGX3</accession>
<dbReference type="EMBL" id="BAAAZR010000010">
    <property type="protein sequence ID" value="GAA3818202.1"/>
    <property type="molecule type" value="Genomic_DNA"/>
</dbReference>
<evidence type="ECO:0000313" key="3">
    <source>
        <dbReference type="Proteomes" id="UP001500888"/>
    </source>
</evidence>
<dbReference type="InterPro" id="IPR029065">
    <property type="entry name" value="Enolase_C-like"/>
</dbReference>
<dbReference type="Gene3D" id="3.20.20.120">
    <property type="entry name" value="Enolase-like C-terminal domain"/>
    <property type="match status" value="1"/>
</dbReference>
<evidence type="ECO:0000313" key="2">
    <source>
        <dbReference type="EMBL" id="GAA3818202.1"/>
    </source>
</evidence>
<gene>
    <name evidence="2" type="ORF">GCM10022226_43450</name>
</gene>
<protein>
    <recommendedName>
        <fullName evidence="1">Enolase C-terminal domain-containing protein</fullName>
    </recommendedName>
</protein>
<organism evidence="2 3">
    <name type="scientific">Sphaerisporangium flaviroseum</name>
    <dbReference type="NCBI Taxonomy" id="509199"/>
    <lineage>
        <taxon>Bacteria</taxon>
        <taxon>Bacillati</taxon>
        <taxon>Actinomycetota</taxon>
        <taxon>Actinomycetes</taxon>
        <taxon>Streptosporangiales</taxon>
        <taxon>Streptosporangiaceae</taxon>
        <taxon>Sphaerisporangium</taxon>
    </lineage>
</organism>
<comment type="caution">
    <text evidence="2">The sequence shown here is derived from an EMBL/GenBank/DDBJ whole genome shotgun (WGS) entry which is preliminary data.</text>
</comment>
<evidence type="ECO:0000259" key="1">
    <source>
        <dbReference type="Pfam" id="PF13378"/>
    </source>
</evidence>
<proteinExistence type="predicted"/>
<dbReference type="InterPro" id="IPR036849">
    <property type="entry name" value="Enolase-like_C_sf"/>
</dbReference>
<name>A0ABP7IGX3_9ACTN</name>
<reference evidence="3" key="1">
    <citation type="journal article" date="2019" name="Int. J. Syst. Evol. Microbiol.">
        <title>The Global Catalogue of Microorganisms (GCM) 10K type strain sequencing project: providing services to taxonomists for standard genome sequencing and annotation.</title>
        <authorList>
            <consortium name="The Broad Institute Genomics Platform"/>
            <consortium name="The Broad Institute Genome Sequencing Center for Infectious Disease"/>
            <person name="Wu L."/>
            <person name="Ma J."/>
        </authorList>
    </citation>
    <scope>NUCLEOTIDE SEQUENCE [LARGE SCALE GENOMIC DNA]</scope>
    <source>
        <strain evidence="3">JCM 16908</strain>
    </source>
</reference>
<keyword evidence="3" id="KW-1185">Reference proteome</keyword>